<dbReference type="EMBL" id="DUJR01000022">
    <property type="protein sequence ID" value="HII59739.1"/>
    <property type="molecule type" value="Genomic_DNA"/>
</dbReference>
<evidence type="ECO:0000256" key="1">
    <source>
        <dbReference type="ARBA" id="ARBA00001277"/>
    </source>
</evidence>
<organism evidence="13 14">
    <name type="scientific">Methanocaldococcus jannaschii</name>
    <dbReference type="NCBI Taxonomy" id="2190"/>
    <lineage>
        <taxon>Archaea</taxon>
        <taxon>Methanobacteriati</taxon>
        <taxon>Methanobacteriota</taxon>
        <taxon>Methanomada group</taxon>
        <taxon>Methanococci</taxon>
        <taxon>Methanococcales</taxon>
        <taxon>Methanocaldococcaceae</taxon>
        <taxon>Methanocaldococcus</taxon>
    </lineage>
</organism>
<proteinExistence type="inferred from homology"/>
<keyword evidence="8" id="KW-0479">Metal-binding</keyword>
<evidence type="ECO:0000259" key="12">
    <source>
        <dbReference type="SMART" id="SM01007"/>
    </source>
</evidence>
<dbReference type="InterPro" id="IPR036409">
    <property type="entry name" value="Aldolase_II/adducin_N_sf"/>
</dbReference>
<evidence type="ECO:0000256" key="7">
    <source>
        <dbReference type="ARBA" id="ARBA00020613"/>
    </source>
</evidence>
<evidence type="ECO:0000256" key="4">
    <source>
        <dbReference type="ARBA" id="ARBA00010037"/>
    </source>
</evidence>
<dbReference type="Proteomes" id="UP000645676">
    <property type="component" value="Unassembled WGS sequence"/>
</dbReference>
<dbReference type="NCBIfam" id="NF040649">
    <property type="entry name" value="FucA_Meth"/>
    <property type="match status" value="1"/>
</dbReference>
<dbReference type="Gene3D" id="3.40.225.10">
    <property type="entry name" value="Class II aldolase/adducin N-terminal domain"/>
    <property type="match status" value="1"/>
</dbReference>
<gene>
    <name evidence="13" type="ORF">HA335_04040</name>
</gene>
<evidence type="ECO:0000256" key="3">
    <source>
        <dbReference type="ARBA" id="ARBA00005036"/>
    </source>
</evidence>
<evidence type="ECO:0000256" key="5">
    <source>
        <dbReference type="ARBA" id="ARBA00011881"/>
    </source>
</evidence>
<evidence type="ECO:0000256" key="9">
    <source>
        <dbReference type="ARBA" id="ARBA00022833"/>
    </source>
</evidence>
<dbReference type="SMART" id="SM01007">
    <property type="entry name" value="Aldolase_II"/>
    <property type="match status" value="1"/>
</dbReference>
<dbReference type="InterPro" id="IPR001303">
    <property type="entry name" value="Aldolase_II/adducin_N"/>
</dbReference>
<dbReference type="OMA" id="ICRYGRS"/>
<evidence type="ECO:0000256" key="10">
    <source>
        <dbReference type="ARBA" id="ARBA00023239"/>
    </source>
</evidence>
<evidence type="ECO:0000313" key="13">
    <source>
        <dbReference type="EMBL" id="HII59739.1"/>
    </source>
</evidence>
<comment type="similarity">
    <text evidence="4">Belongs to the aldolase class II family. AraD/FucA subfamily.</text>
</comment>
<dbReference type="Pfam" id="PF00596">
    <property type="entry name" value="Aldolase_II"/>
    <property type="match status" value="1"/>
</dbReference>
<dbReference type="GO" id="GO:0005829">
    <property type="term" value="C:cytosol"/>
    <property type="evidence" value="ECO:0007669"/>
    <property type="project" value="TreeGrafter"/>
</dbReference>
<dbReference type="PANTHER" id="PTHR22789:SF0">
    <property type="entry name" value="3-OXO-TETRONATE 4-PHOSPHATE DECARBOXYLASE-RELATED"/>
    <property type="match status" value="1"/>
</dbReference>
<keyword evidence="9" id="KW-0862">Zinc</keyword>
<comment type="cofactor">
    <cofactor evidence="2">
        <name>Zn(2+)</name>
        <dbReference type="ChEBI" id="CHEBI:29105"/>
    </cofactor>
</comment>
<evidence type="ECO:0000256" key="6">
    <source>
        <dbReference type="ARBA" id="ARBA00013062"/>
    </source>
</evidence>
<dbReference type="InterPro" id="IPR050197">
    <property type="entry name" value="Aldolase_class_II_sugar_metab"/>
</dbReference>
<dbReference type="SMR" id="A0A832SVR4"/>
<comment type="pathway">
    <text evidence="3">Cofactor biosynthesis; coenzyme F420 biosynthesis.</text>
</comment>
<protein>
    <recommendedName>
        <fullName evidence="7">L-fuculose phosphate aldolase</fullName>
        <ecNumber evidence="6">4.1.2.17</ecNumber>
    </recommendedName>
    <alternativeName>
        <fullName evidence="11">L-fuculose-1-phosphate aldolase</fullName>
    </alternativeName>
</protein>
<dbReference type="GO" id="GO:0019323">
    <property type="term" value="P:pentose catabolic process"/>
    <property type="evidence" value="ECO:0007669"/>
    <property type="project" value="TreeGrafter"/>
</dbReference>
<name>A0A832SVR4_9EURY</name>
<feature type="domain" description="Class II aldolase/adducin N-terminal" evidence="12">
    <location>
        <begin position="4"/>
        <end position="174"/>
    </location>
</feature>
<dbReference type="PANTHER" id="PTHR22789">
    <property type="entry name" value="FUCULOSE PHOSPHATE ALDOLASE"/>
    <property type="match status" value="1"/>
</dbReference>
<dbReference type="SUPFAM" id="SSF53639">
    <property type="entry name" value="AraD/HMP-PK domain-like"/>
    <property type="match status" value="1"/>
</dbReference>
<dbReference type="InterPro" id="IPR053406">
    <property type="entry name" value="Fuculose-P_aldolase"/>
</dbReference>
<dbReference type="AlphaFoldDB" id="A0A832SVR4"/>
<dbReference type="UniPathway" id="UPA00071"/>
<accession>A0A832SVR4</accession>
<comment type="caution">
    <text evidence="13">The sequence shown here is derived from an EMBL/GenBank/DDBJ whole genome shotgun (WGS) entry which is preliminary data.</text>
</comment>
<evidence type="ECO:0000256" key="8">
    <source>
        <dbReference type="ARBA" id="ARBA00022723"/>
    </source>
</evidence>
<dbReference type="GO" id="GO:0046872">
    <property type="term" value="F:metal ion binding"/>
    <property type="evidence" value="ECO:0007669"/>
    <property type="project" value="UniProtKB-KW"/>
</dbReference>
<keyword evidence="10" id="KW-0456">Lyase</keyword>
<reference evidence="13" key="1">
    <citation type="journal article" date="2020" name="bioRxiv">
        <title>A rank-normalized archaeal taxonomy based on genome phylogeny resolves widespread incomplete and uneven classifications.</title>
        <authorList>
            <person name="Rinke C."/>
            <person name="Chuvochina M."/>
            <person name="Mussig A.J."/>
            <person name="Chaumeil P.-A."/>
            <person name="Waite D.W."/>
            <person name="Whitman W.B."/>
            <person name="Parks D.H."/>
            <person name="Hugenholtz P."/>
        </authorList>
    </citation>
    <scope>NUCLEOTIDE SEQUENCE</scope>
    <source>
        <strain evidence="13">UBA8849</strain>
    </source>
</reference>
<comment type="catalytic activity">
    <reaction evidence="1">
        <text>L-fuculose 1-phosphate = (S)-lactaldehyde + dihydroxyacetone phosphate</text>
        <dbReference type="Rhea" id="RHEA:12933"/>
        <dbReference type="ChEBI" id="CHEBI:18041"/>
        <dbReference type="ChEBI" id="CHEBI:57642"/>
        <dbReference type="ChEBI" id="CHEBI:57846"/>
        <dbReference type="EC" id="4.1.2.17"/>
    </reaction>
</comment>
<comment type="subunit">
    <text evidence="5">Homotetramer.</text>
</comment>
<evidence type="ECO:0000256" key="11">
    <source>
        <dbReference type="ARBA" id="ARBA00030385"/>
    </source>
</evidence>
<sequence length="181" mass="20470">MDKKQFIKICRKLYDRKYVVGSGGNVSVKEGDKIYLTPTGSILGFLKEDDIAEMDLDGNVIKGKPTSEKNLHLMIYRKRNDINAIIHTHSLISTFLSTINKEIELLTPEGKIFLKKIGYVDYYEAGSLKLAEETAKRDEDVIILKNHGVVCLGKDLIDAYIKVEVLEEQAKLTLLNLLVKK</sequence>
<evidence type="ECO:0000313" key="14">
    <source>
        <dbReference type="Proteomes" id="UP000645676"/>
    </source>
</evidence>
<dbReference type="EC" id="4.1.2.17" evidence="6"/>
<dbReference type="FunFam" id="3.40.225.10:FF:000008">
    <property type="entry name" value="Sugar aldolase"/>
    <property type="match status" value="1"/>
</dbReference>
<dbReference type="GO" id="GO:0008738">
    <property type="term" value="F:L-fuculose-phosphate aldolase activity"/>
    <property type="evidence" value="ECO:0007669"/>
    <property type="project" value="UniProtKB-EC"/>
</dbReference>
<evidence type="ECO:0000256" key="2">
    <source>
        <dbReference type="ARBA" id="ARBA00001947"/>
    </source>
</evidence>